<evidence type="ECO:0000259" key="6">
    <source>
        <dbReference type="Pfam" id="PF01343"/>
    </source>
</evidence>
<keyword evidence="3" id="KW-0378">Hydrolase</keyword>
<comment type="similarity">
    <text evidence="1">Belongs to the peptidase S49 family.</text>
</comment>
<keyword evidence="5" id="KW-0472">Membrane</keyword>
<evidence type="ECO:0000256" key="2">
    <source>
        <dbReference type="ARBA" id="ARBA00022670"/>
    </source>
</evidence>
<dbReference type="InterPro" id="IPR029045">
    <property type="entry name" value="ClpP/crotonase-like_dom_sf"/>
</dbReference>
<dbReference type="CDD" id="cd07023">
    <property type="entry name" value="S49_Sppa_N_C"/>
    <property type="match status" value="1"/>
</dbReference>
<keyword evidence="2" id="KW-0645">Protease</keyword>
<evidence type="ECO:0000256" key="5">
    <source>
        <dbReference type="SAM" id="Phobius"/>
    </source>
</evidence>
<sequence length="299" mass="32660">MRELRADKRKSFLFRLLTWAYIILTTIAVFGVFYGYSGGNSEPGADDPHVGVVDVFGTIQRKGGVAANPTIEALTNAFEKEQSTSIVLDMDSPGGSPVQSDLIYREILRLRAEHPNKPVIAVVGDICASGCYYIASAADEIVINRVSMVGSIGVRLDGFGFTGLMEKLGVERRTLTAGENKILADPFSEVNPEVKNHLSEHVLHKTHQVFIDAVRQGRGDRLKDDPSLFTGLVWVGQEAIDKGLADRIGSVQSVARELANNGNQVNYSIRQPRIIDWFTGSAASVIQNLVSSDMRLSLK</sequence>
<evidence type="ECO:0000256" key="1">
    <source>
        <dbReference type="ARBA" id="ARBA00008683"/>
    </source>
</evidence>
<gene>
    <name evidence="7" type="ORF">LCGC14_0633150</name>
</gene>
<evidence type="ECO:0000313" key="7">
    <source>
        <dbReference type="EMBL" id="KKN50394.1"/>
    </source>
</evidence>
<organism evidence="7">
    <name type="scientific">marine sediment metagenome</name>
    <dbReference type="NCBI Taxonomy" id="412755"/>
    <lineage>
        <taxon>unclassified sequences</taxon>
        <taxon>metagenomes</taxon>
        <taxon>ecological metagenomes</taxon>
    </lineage>
</organism>
<dbReference type="EMBL" id="LAZR01001115">
    <property type="protein sequence ID" value="KKN50394.1"/>
    <property type="molecule type" value="Genomic_DNA"/>
</dbReference>
<keyword evidence="5" id="KW-1133">Transmembrane helix</keyword>
<dbReference type="InterPro" id="IPR047272">
    <property type="entry name" value="S49_SppA_C"/>
</dbReference>
<accession>A0A0F9R6N0</accession>
<feature type="transmembrane region" description="Helical" evidence="5">
    <location>
        <begin position="12"/>
        <end position="36"/>
    </location>
</feature>
<dbReference type="GO" id="GO:0008236">
    <property type="term" value="F:serine-type peptidase activity"/>
    <property type="evidence" value="ECO:0007669"/>
    <property type="project" value="UniProtKB-KW"/>
</dbReference>
<protein>
    <recommendedName>
        <fullName evidence="6">Peptidase S49 domain-containing protein</fullName>
    </recommendedName>
</protein>
<evidence type="ECO:0000256" key="3">
    <source>
        <dbReference type="ARBA" id="ARBA00022801"/>
    </source>
</evidence>
<dbReference type="Gene3D" id="6.20.330.10">
    <property type="match status" value="1"/>
</dbReference>
<evidence type="ECO:0000256" key="4">
    <source>
        <dbReference type="ARBA" id="ARBA00022825"/>
    </source>
</evidence>
<dbReference type="Pfam" id="PF01343">
    <property type="entry name" value="Peptidase_S49"/>
    <property type="match status" value="1"/>
</dbReference>
<dbReference type="GO" id="GO:0006508">
    <property type="term" value="P:proteolysis"/>
    <property type="evidence" value="ECO:0007669"/>
    <property type="project" value="UniProtKB-KW"/>
</dbReference>
<dbReference type="AlphaFoldDB" id="A0A0F9R6N0"/>
<dbReference type="SUPFAM" id="SSF52096">
    <property type="entry name" value="ClpP/crotonase"/>
    <property type="match status" value="1"/>
</dbReference>
<keyword evidence="5" id="KW-0812">Transmembrane</keyword>
<proteinExistence type="inferred from homology"/>
<feature type="domain" description="Peptidase S49" evidence="6">
    <location>
        <begin position="115"/>
        <end position="260"/>
    </location>
</feature>
<dbReference type="Gene3D" id="3.90.226.10">
    <property type="entry name" value="2-enoyl-CoA Hydratase, Chain A, domain 1"/>
    <property type="match status" value="1"/>
</dbReference>
<name>A0A0F9R6N0_9ZZZZ</name>
<dbReference type="PANTHER" id="PTHR42987:SF8">
    <property type="entry name" value="PROTEINASE"/>
    <property type="match status" value="1"/>
</dbReference>
<keyword evidence="4" id="KW-0720">Serine protease</keyword>
<dbReference type="InterPro" id="IPR002142">
    <property type="entry name" value="Peptidase_S49"/>
</dbReference>
<comment type="caution">
    <text evidence="7">The sequence shown here is derived from an EMBL/GenBank/DDBJ whole genome shotgun (WGS) entry which is preliminary data.</text>
</comment>
<reference evidence="7" key="1">
    <citation type="journal article" date="2015" name="Nature">
        <title>Complex archaea that bridge the gap between prokaryotes and eukaryotes.</title>
        <authorList>
            <person name="Spang A."/>
            <person name="Saw J.H."/>
            <person name="Jorgensen S.L."/>
            <person name="Zaremba-Niedzwiedzka K."/>
            <person name="Martijn J."/>
            <person name="Lind A.E."/>
            <person name="van Eijk R."/>
            <person name="Schleper C."/>
            <person name="Guy L."/>
            <person name="Ettema T.J."/>
        </authorList>
    </citation>
    <scope>NUCLEOTIDE SEQUENCE</scope>
</reference>
<dbReference type="PANTHER" id="PTHR42987">
    <property type="entry name" value="PEPTIDASE S49"/>
    <property type="match status" value="1"/>
</dbReference>